<sequence length="49" mass="5807">MKRNLFNKIVGAVSIYYDIDLFQIIEAGEIVFYKIKITFINIKNENDNH</sequence>
<proteinExistence type="predicted"/>
<dbReference type="Proteomes" id="UP000675047">
    <property type="component" value="Unassembled WGS sequence"/>
</dbReference>
<comment type="caution">
    <text evidence="1">The sequence shown here is derived from an EMBL/GenBank/DDBJ whole genome shotgun (WGS) entry which is preliminary data.</text>
</comment>
<gene>
    <name evidence="1" type="ORF">J3495_13895</name>
</gene>
<accession>A0A941B437</accession>
<dbReference type="AlphaFoldDB" id="A0A941B437"/>
<organism evidence="1 2">
    <name type="scientific">Flavobacterium geliluteum</name>
    <dbReference type="NCBI Taxonomy" id="2816120"/>
    <lineage>
        <taxon>Bacteria</taxon>
        <taxon>Pseudomonadati</taxon>
        <taxon>Bacteroidota</taxon>
        <taxon>Flavobacteriia</taxon>
        <taxon>Flavobacteriales</taxon>
        <taxon>Flavobacteriaceae</taxon>
        <taxon>Flavobacterium</taxon>
    </lineage>
</organism>
<protein>
    <submittedName>
        <fullName evidence="1">Uncharacterized protein</fullName>
    </submittedName>
</protein>
<keyword evidence="2" id="KW-1185">Reference proteome</keyword>
<evidence type="ECO:0000313" key="1">
    <source>
        <dbReference type="EMBL" id="MBP4139168.1"/>
    </source>
</evidence>
<name>A0A941B437_9FLAO</name>
<dbReference type="EMBL" id="JAGFBV010000023">
    <property type="protein sequence ID" value="MBP4139168.1"/>
    <property type="molecule type" value="Genomic_DNA"/>
</dbReference>
<reference evidence="1 2" key="1">
    <citation type="submission" date="2021-03" db="EMBL/GenBank/DDBJ databases">
        <title>Flavobacterium Flabelliformis Sp. Nov. And Flavobacterium Geliluteum Sp. Nov., Two Novel Multidrug Resistant Psychrophilic Species Isolated From Antarctica.</title>
        <authorList>
            <person name="Kralova S."/>
            <person name="Busse H.J."/>
            <person name="Bezdicek M."/>
            <person name="Nykrynova M."/>
            <person name="Kroupova E."/>
            <person name="Krsek D."/>
            <person name="Sedlacek I."/>
        </authorList>
    </citation>
    <scope>NUCLEOTIDE SEQUENCE [LARGE SCALE GENOMIC DNA]</scope>
    <source>
        <strain evidence="1 2">P7388</strain>
    </source>
</reference>
<evidence type="ECO:0000313" key="2">
    <source>
        <dbReference type="Proteomes" id="UP000675047"/>
    </source>
</evidence>